<organism evidence="3 4">
    <name type="scientific">Gottschalkia acidurici (strain ATCC 7906 / DSM 604 / BCRC 14475 / CIP 104303 / KCTC 5404 / NCIMB 10678 / 9a)</name>
    <name type="common">Clostridium acidurici</name>
    <dbReference type="NCBI Taxonomy" id="1128398"/>
    <lineage>
        <taxon>Bacteria</taxon>
        <taxon>Bacillati</taxon>
        <taxon>Bacillota</taxon>
        <taxon>Tissierellia</taxon>
        <taxon>Tissierellales</taxon>
        <taxon>Gottschalkiaceae</taxon>
        <taxon>Gottschalkia</taxon>
    </lineage>
</organism>
<dbReference type="Pfam" id="PF12671">
    <property type="entry name" value="Amidase_6"/>
    <property type="match status" value="1"/>
</dbReference>
<dbReference type="AlphaFoldDB" id="K0B2D2"/>
<name>K0B2D2_GOTA9</name>
<dbReference type="HOGENOM" id="CLU_046705_0_0_9"/>
<feature type="domain" description="Putative amidase" evidence="2">
    <location>
        <begin position="218"/>
        <end position="377"/>
    </location>
</feature>
<keyword evidence="1" id="KW-0472">Membrane</keyword>
<reference evidence="3 4" key="1">
    <citation type="journal article" date="2012" name="PLoS ONE">
        <title>The purine-utilizing bacterium Clostridium acidurici 9a: a genome-guided metabolic reconsideration.</title>
        <authorList>
            <person name="Hartwich K."/>
            <person name="Poehlein A."/>
            <person name="Daniel R."/>
        </authorList>
    </citation>
    <scope>NUCLEOTIDE SEQUENCE [LARGE SCALE GENOMIC DNA]</scope>
    <source>
        <strain evidence="4">ATCC 7906 / DSM 604 / BCRC 14475 / CIP 104303 / KCTC 5404 / NCIMB 10678 / 9a</strain>
    </source>
</reference>
<dbReference type="PATRIC" id="fig|1128398.3.peg.2738"/>
<dbReference type="InterPro" id="IPR024301">
    <property type="entry name" value="Amidase_6"/>
</dbReference>
<dbReference type="KEGG" id="cad:Curi_c26590"/>
<evidence type="ECO:0000256" key="1">
    <source>
        <dbReference type="SAM" id="Phobius"/>
    </source>
</evidence>
<evidence type="ECO:0000259" key="2">
    <source>
        <dbReference type="Pfam" id="PF12671"/>
    </source>
</evidence>
<dbReference type="eggNOG" id="COG3170">
    <property type="taxonomic scope" value="Bacteria"/>
</dbReference>
<keyword evidence="1" id="KW-1133">Transmembrane helix</keyword>
<accession>K0B2D2</accession>
<dbReference type="PANTHER" id="PTHR40032:SF1">
    <property type="entry name" value="EXPORTED PROTEIN"/>
    <property type="match status" value="1"/>
</dbReference>
<dbReference type="OrthoDB" id="2194542at2"/>
<proteinExistence type="predicted"/>
<keyword evidence="1" id="KW-0812">Transmembrane</keyword>
<dbReference type="EMBL" id="CP003326">
    <property type="protein sequence ID" value="AFS79654.1"/>
    <property type="molecule type" value="Genomic_DNA"/>
</dbReference>
<evidence type="ECO:0000313" key="4">
    <source>
        <dbReference type="Proteomes" id="UP000006094"/>
    </source>
</evidence>
<dbReference type="Proteomes" id="UP000006094">
    <property type="component" value="Chromosome"/>
</dbReference>
<dbReference type="PANTHER" id="PTHR40032">
    <property type="entry name" value="EXPORTED PROTEIN-RELATED"/>
    <property type="match status" value="1"/>
</dbReference>
<gene>
    <name evidence="3" type="ordered locus">Curi_c26590</name>
</gene>
<dbReference type="STRING" id="1128398.Curi_c26590"/>
<evidence type="ECO:0000313" key="3">
    <source>
        <dbReference type="EMBL" id="AFS79654.1"/>
    </source>
</evidence>
<keyword evidence="4" id="KW-1185">Reference proteome</keyword>
<sequence length="381" mass="43887">MKFSLGNLSKKTIIKVSILAFLLVAGYVLKLNMPSKPKEYSTKEYINNVSANNEIDKAIQEIFDKRNKAILDNDTKYLESIYDREHKAGTWAYEHEVKKIKYISNWEEKQGAKFIDIKPKVIIKDVKDKGDKKTITLLCSTEYKYIYEDNKDLVNTSRIGAYHVLDVVEKNDSLVITKEWYNDPFADSLNLENLKVDSIKEFITSQKRKESLELEEGRENAVEYAHKYSGAASEEKYGFKYNNKYKNYNYEGGDCTNFISQVLHEGGGFKKDSTWNYSSDGATKPWVNAQGFKDYIVYSGKGSVIDSGDYEEIYQSAYNLLPGDIVSYEEDGKIAHTAVVTDFDSKGYPLVTCHNTDRNNVPWDLGWNDSNIRFWFIKVNY</sequence>
<protein>
    <recommendedName>
        <fullName evidence="2">Putative amidase domain-containing protein</fullName>
    </recommendedName>
</protein>
<dbReference type="RefSeq" id="WP_014968788.1">
    <property type="nucleotide sequence ID" value="NC_018664.1"/>
</dbReference>
<feature type="transmembrane region" description="Helical" evidence="1">
    <location>
        <begin position="12"/>
        <end position="29"/>
    </location>
</feature>